<evidence type="ECO:0000259" key="5">
    <source>
        <dbReference type="PROSITE" id="PS51656"/>
    </source>
</evidence>
<name>A0A1H2F9P5_9BACT</name>
<dbReference type="Pfam" id="PF04060">
    <property type="entry name" value="FeS"/>
    <property type="match status" value="1"/>
</dbReference>
<accession>A0A1H2F9P5</accession>
<keyword evidence="7" id="KW-1185">Reference proteome</keyword>
<dbReference type="GO" id="GO:0051539">
    <property type="term" value="F:4 iron, 4 sulfur cluster binding"/>
    <property type="evidence" value="ECO:0007669"/>
    <property type="project" value="UniProtKB-KW"/>
</dbReference>
<dbReference type="AlphaFoldDB" id="A0A1H2F9P5"/>
<dbReference type="RefSeq" id="WP_014956569.1">
    <property type="nucleotide sequence ID" value="NZ_FNLL01000004.1"/>
</dbReference>
<evidence type="ECO:0000313" key="6">
    <source>
        <dbReference type="EMBL" id="SDU04130.1"/>
    </source>
</evidence>
<keyword evidence="1" id="KW-0004">4Fe-4S</keyword>
<keyword evidence="4" id="KW-0411">Iron-sulfur</keyword>
<proteinExistence type="predicted"/>
<evidence type="ECO:0000256" key="1">
    <source>
        <dbReference type="ARBA" id="ARBA00022485"/>
    </source>
</evidence>
<evidence type="ECO:0000256" key="2">
    <source>
        <dbReference type="ARBA" id="ARBA00022723"/>
    </source>
</evidence>
<protein>
    <submittedName>
        <fullName evidence="6">Putative Fe-S cluster</fullName>
    </submittedName>
</protein>
<dbReference type="Gene3D" id="1.10.15.40">
    <property type="entry name" value="Electron transport complex subunit B, putative Fe-S cluster"/>
    <property type="match status" value="1"/>
</dbReference>
<dbReference type="PROSITE" id="PS51656">
    <property type="entry name" value="4FE4S"/>
    <property type="match status" value="1"/>
</dbReference>
<reference evidence="7" key="1">
    <citation type="submission" date="2016-10" db="EMBL/GenBank/DDBJ databases">
        <authorList>
            <person name="Varghese N."/>
            <person name="Submissions S."/>
        </authorList>
    </citation>
    <scope>NUCLEOTIDE SEQUENCE [LARGE SCALE GENOMIC DNA]</scope>
    <source>
        <strain evidence="7">DSM 3384</strain>
    </source>
</reference>
<dbReference type="Proteomes" id="UP000199608">
    <property type="component" value="Unassembled WGS sequence"/>
</dbReference>
<gene>
    <name evidence="6" type="ORF">SAMN04487931_10440</name>
</gene>
<dbReference type="InterPro" id="IPR007202">
    <property type="entry name" value="4Fe-4S_dom"/>
</dbReference>
<feature type="domain" description="4Fe-4S" evidence="5">
    <location>
        <begin position="1"/>
        <end position="61"/>
    </location>
</feature>
<keyword evidence="2" id="KW-0479">Metal-binding</keyword>
<dbReference type="InterPro" id="IPR024264">
    <property type="entry name" value="DUF3786"/>
</dbReference>
<dbReference type="EMBL" id="FNLL01000004">
    <property type="protein sequence ID" value="SDU04130.1"/>
    <property type="molecule type" value="Genomic_DNA"/>
</dbReference>
<evidence type="ECO:0000256" key="4">
    <source>
        <dbReference type="ARBA" id="ARBA00023014"/>
    </source>
</evidence>
<evidence type="ECO:0000256" key="3">
    <source>
        <dbReference type="ARBA" id="ARBA00023004"/>
    </source>
</evidence>
<keyword evidence="3" id="KW-0408">Iron</keyword>
<dbReference type="GO" id="GO:0046872">
    <property type="term" value="F:metal ion binding"/>
    <property type="evidence" value="ECO:0007669"/>
    <property type="project" value="UniProtKB-KW"/>
</dbReference>
<sequence length="270" mass="30431">MSEFANAMEVFKILDKSNCRKCNEQTCLAFASKVFLGEKSLDQCPVLSQKVLEQYQGKQKKKMTNEEYRSTLVADLKTQINSCDLEKAAKRVGGSFSKGKLMIRIFGKQFFIDSQGNMFSDIHINPWIASTVLGYVLHCKGVSLTGKWVPLREIEGGREKNPLFVQRSEKPLKQIADKYPHLFEDLIVLFNGKTVENYYASDISLVLYPLPKLPILICYWKAEDGMESDLHIFFDSSAGMNANVDIVYGIATGIVVMFEKISMKHGVVAS</sequence>
<evidence type="ECO:0000313" key="7">
    <source>
        <dbReference type="Proteomes" id="UP000199608"/>
    </source>
</evidence>
<organism evidence="6 7">
    <name type="scientific">Desulfobacula phenolica</name>
    <dbReference type="NCBI Taxonomy" id="90732"/>
    <lineage>
        <taxon>Bacteria</taxon>
        <taxon>Pseudomonadati</taxon>
        <taxon>Thermodesulfobacteriota</taxon>
        <taxon>Desulfobacteria</taxon>
        <taxon>Desulfobacterales</taxon>
        <taxon>Desulfobacteraceae</taxon>
        <taxon>Desulfobacula</taxon>
    </lineage>
</organism>
<dbReference type="Pfam" id="PF12654">
    <property type="entry name" value="DUF3786"/>
    <property type="match status" value="1"/>
</dbReference>